<accession>A0AAE0Z3W0</accession>
<dbReference type="AlphaFoldDB" id="A0AAE0Z3W0"/>
<evidence type="ECO:0000313" key="2">
    <source>
        <dbReference type="EMBL" id="KAK3762443.1"/>
    </source>
</evidence>
<comment type="caution">
    <text evidence="2">The sequence shown here is derived from an EMBL/GenBank/DDBJ whole genome shotgun (WGS) entry which is preliminary data.</text>
</comment>
<keyword evidence="3" id="KW-1185">Reference proteome</keyword>
<name>A0AAE0Z3W0_9GAST</name>
<evidence type="ECO:0008006" key="4">
    <source>
        <dbReference type="Google" id="ProtNLM"/>
    </source>
</evidence>
<gene>
    <name evidence="2" type="ORF">RRG08_009833</name>
</gene>
<dbReference type="Proteomes" id="UP001283361">
    <property type="component" value="Unassembled WGS sequence"/>
</dbReference>
<dbReference type="Pfam" id="PF10199">
    <property type="entry name" value="Adaptin_binding"/>
    <property type="match status" value="1"/>
</dbReference>
<feature type="compositionally biased region" description="Polar residues" evidence="1">
    <location>
        <begin position="214"/>
        <end position="249"/>
    </location>
</feature>
<evidence type="ECO:0000313" key="3">
    <source>
        <dbReference type="Proteomes" id="UP001283361"/>
    </source>
</evidence>
<dbReference type="PANTHER" id="PTHR14659">
    <property type="entry name" value="ALPHA- AND GAMMA-ADAPTIN-BINDING PROTEIN P34"/>
    <property type="match status" value="1"/>
</dbReference>
<dbReference type="EMBL" id="JAWDGP010004710">
    <property type="protein sequence ID" value="KAK3762443.1"/>
    <property type="molecule type" value="Genomic_DNA"/>
</dbReference>
<evidence type="ECO:0000256" key="1">
    <source>
        <dbReference type="SAM" id="MobiDB-lite"/>
    </source>
</evidence>
<dbReference type="PANTHER" id="PTHR14659:SF1">
    <property type="entry name" value="ALPHA- AND GAMMA-ADAPTIN-BINDING PROTEIN P34"/>
    <property type="match status" value="1"/>
</dbReference>
<proteinExistence type="predicted"/>
<feature type="region of interest" description="Disordered" evidence="1">
    <location>
        <begin position="202"/>
        <end position="274"/>
    </location>
</feature>
<protein>
    <recommendedName>
        <fullName evidence="4">Alpha-and gamma-adaptin-binding protein p34</fullName>
    </recommendedName>
</protein>
<reference evidence="2" key="1">
    <citation type="journal article" date="2023" name="G3 (Bethesda)">
        <title>A reference genome for the long-term kleptoplast-retaining sea slug Elysia crispata morphotype clarki.</title>
        <authorList>
            <person name="Eastman K.E."/>
            <person name="Pendleton A.L."/>
            <person name="Shaikh M.A."/>
            <person name="Suttiyut T."/>
            <person name="Ogas R."/>
            <person name="Tomko P."/>
            <person name="Gavelis G."/>
            <person name="Widhalm J.R."/>
            <person name="Wisecaver J.H."/>
        </authorList>
    </citation>
    <scope>NUCLEOTIDE SEQUENCE</scope>
    <source>
        <strain evidence="2">ECLA1</strain>
    </source>
</reference>
<dbReference type="InterPro" id="IPR019341">
    <property type="entry name" value="Alpha/Gamma-adaptin-bd_p34"/>
</dbReference>
<organism evidence="2 3">
    <name type="scientific">Elysia crispata</name>
    <name type="common">lettuce slug</name>
    <dbReference type="NCBI Taxonomy" id="231223"/>
    <lineage>
        <taxon>Eukaryota</taxon>
        <taxon>Metazoa</taxon>
        <taxon>Spiralia</taxon>
        <taxon>Lophotrochozoa</taxon>
        <taxon>Mollusca</taxon>
        <taxon>Gastropoda</taxon>
        <taxon>Heterobranchia</taxon>
        <taxon>Euthyneura</taxon>
        <taxon>Panpulmonata</taxon>
        <taxon>Sacoglossa</taxon>
        <taxon>Placobranchoidea</taxon>
        <taxon>Plakobranchidae</taxon>
        <taxon>Elysia</taxon>
    </lineage>
</organism>
<sequence length="366" mass="40503">MALPCALFSSSSTDFEPQEFVKQILKVSELPPPSLTTPEIKSYEWHINTKYYSTNIHLSTTDKRTIGDKEFAESVEAFIHYFDPSVSSSFDLATAWLPYLSHIEPEVLMLVCKCSKDSDVVGRKKALAWCVENGFELVELEPEPDSDDEDNDFPETKGLARIIQALHAHTWPNLELKNSPPVQSPLVRQMMKEQRLLNQELEKQSDVNSKHQLHSTPLPSEVSTESHSTKPTQGPSVCSPKHLTSSSDVKPNLDGNTEAPAPASNESTGKESDTEIGALPLDDIDWGSLIGAVAADGSNEDAPLGEKDLGVDEFEQLFMKLKVMKDRAENLTPDERKKYAEKVAISFWNAIGGDEDEIGDLDADSD</sequence>
<dbReference type="Gene3D" id="3.40.50.11960">
    <property type="match status" value="1"/>
</dbReference>